<gene>
    <name evidence="3" type="ORF">PN838_12975</name>
</gene>
<comment type="caution">
    <text evidence="3">The sequence shown here is derived from an EMBL/GenBank/DDBJ whole genome shotgun (WGS) entry which is preliminary data.</text>
</comment>
<dbReference type="InterPro" id="IPR000994">
    <property type="entry name" value="Pept_M24"/>
</dbReference>
<dbReference type="Proteomes" id="UP001528411">
    <property type="component" value="Unassembled WGS sequence"/>
</dbReference>
<keyword evidence="4" id="KW-1185">Reference proteome</keyword>
<feature type="region of interest" description="Disordered" evidence="1">
    <location>
        <begin position="132"/>
        <end position="158"/>
    </location>
</feature>
<protein>
    <submittedName>
        <fullName evidence="3">M24 family metallopeptidase</fullName>
    </submittedName>
</protein>
<dbReference type="RefSeq" id="WP_272180938.1">
    <property type="nucleotide sequence ID" value="NZ_JAQOMS010000002.1"/>
</dbReference>
<sequence>MADLKIHQKVIPVPRGQQAIDSAANFIHDQGFGKIAINMSNSNAQADGLSYSQYSRLTKALGEEFTKRLVSSDDVVYEWLSVKLPEEVEIMKEAARLASIWQIEAYQMVIPGKTTDADVARFLKQKMAQHGVKDGWAPDQNPNVNSGPDRGHSHPTNKVIMPGDMIQIDFGVKLHDRWVSDIQRFAYVLEPRYNKTT</sequence>
<name>A0ABT5FEQ0_9GAMM</name>
<dbReference type="PANTHER" id="PTHR46112">
    <property type="entry name" value="AMINOPEPTIDASE"/>
    <property type="match status" value="1"/>
</dbReference>
<evidence type="ECO:0000313" key="3">
    <source>
        <dbReference type="EMBL" id="MDC2889519.1"/>
    </source>
</evidence>
<evidence type="ECO:0000313" key="4">
    <source>
        <dbReference type="Proteomes" id="UP001528411"/>
    </source>
</evidence>
<reference evidence="3 4" key="1">
    <citation type="submission" date="2023-01" db="EMBL/GenBank/DDBJ databases">
        <title>Psychrosphaera sp. nov., isolated from marine algae.</title>
        <authorList>
            <person name="Bayburt H."/>
            <person name="Choi B.J."/>
            <person name="Kim J.M."/>
            <person name="Choi D.G."/>
            <person name="Jeon C.O."/>
        </authorList>
    </citation>
    <scope>NUCLEOTIDE SEQUENCE [LARGE SCALE GENOMIC DNA]</scope>
    <source>
        <strain evidence="3 4">G1-22</strain>
    </source>
</reference>
<dbReference type="Gene3D" id="3.90.230.10">
    <property type="entry name" value="Creatinase/methionine aminopeptidase superfamily"/>
    <property type="match status" value="1"/>
</dbReference>
<organism evidence="3 4">
    <name type="scientific">Psychrosphaera algicola</name>
    <dbReference type="NCBI Taxonomy" id="3023714"/>
    <lineage>
        <taxon>Bacteria</taxon>
        <taxon>Pseudomonadati</taxon>
        <taxon>Pseudomonadota</taxon>
        <taxon>Gammaproteobacteria</taxon>
        <taxon>Alteromonadales</taxon>
        <taxon>Pseudoalteromonadaceae</taxon>
        <taxon>Psychrosphaera</taxon>
    </lineage>
</organism>
<accession>A0ABT5FEQ0</accession>
<dbReference type="InterPro" id="IPR036005">
    <property type="entry name" value="Creatinase/aminopeptidase-like"/>
</dbReference>
<dbReference type="EMBL" id="JAQOMS010000002">
    <property type="protein sequence ID" value="MDC2889519.1"/>
    <property type="molecule type" value="Genomic_DNA"/>
</dbReference>
<dbReference type="InterPro" id="IPR050659">
    <property type="entry name" value="Peptidase_M24B"/>
</dbReference>
<dbReference type="SUPFAM" id="SSF55920">
    <property type="entry name" value="Creatinase/aminopeptidase"/>
    <property type="match status" value="1"/>
</dbReference>
<proteinExistence type="predicted"/>
<evidence type="ECO:0000256" key="1">
    <source>
        <dbReference type="SAM" id="MobiDB-lite"/>
    </source>
</evidence>
<evidence type="ECO:0000259" key="2">
    <source>
        <dbReference type="Pfam" id="PF00557"/>
    </source>
</evidence>
<feature type="domain" description="Peptidase M24" evidence="2">
    <location>
        <begin position="89"/>
        <end position="188"/>
    </location>
</feature>
<dbReference type="Pfam" id="PF00557">
    <property type="entry name" value="Peptidase_M24"/>
    <property type="match status" value="1"/>
</dbReference>
<dbReference type="PANTHER" id="PTHR46112:SF8">
    <property type="entry name" value="CYTOPLASMIC PEPTIDASE PEPQ-RELATED"/>
    <property type="match status" value="1"/>
</dbReference>